<gene>
    <name evidence="2" type="ORF">POT9AD_5537</name>
</gene>
<reference evidence="2" key="1">
    <citation type="submission" date="2018-11" db="EMBL/GenBank/DDBJ databases">
        <authorList>
            <consortium name="Genoscope - CEA"/>
            <person name="William W."/>
        </authorList>
    </citation>
    <scope>NUCLEOTIDE SEQUENCE [LARGE SCALE GENOMIC DNA]</scope>
    <source>
        <strain evidence="2">T9AD</strain>
    </source>
</reference>
<protein>
    <submittedName>
        <fullName evidence="2">Uncharacterized protein</fullName>
    </submittedName>
</protein>
<feature type="compositionally biased region" description="Basic and acidic residues" evidence="1">
    <location>
        <begin position="45"/>
        <end position="59"/>
    </location>
</feature>
<sequence>MYSRLSGKSMAIARMEVPYAEQGAALEVKGSLAVKAIAHSLPFDDPEKKKRTARGEAAPRRGAVAGTAVQGQEQGRREVARPARTRSASWPG</sequence>
<accession>A0A653BCX8</accession>
<dbReference type="EMBL" id="LR130779">
    <property type="protein sequence ID" value="VDN66512.1"/>
    <property type="molecule type" value="Genomic_DNA"/>
</dbReference>
<proteinExistence type="predicted"/>
<feature type="region of interest" description="Disordered" evidence="1">
    <location>
        <begin position="42"/>
        <end position="92"/>
    </location>
</feature>
<dbReference type="AlphaFoldDB" id="A0A653BCX8"/>
<evidence type="ECO:0000313" key="2">
    <source>
        <dbReference type="EMBL" id="VDN66512.1"/>
    </source>
</evidence>
<organism evidence="2">
    <name type="scientific">Ectopseudomonas oleovorans</name>
    <name type="common">Pseudomonas oleovorans</name>
    <dbReference type="NCBI Taxonomy" id="301"/>
    <lineage>
        <taxon>Bacteria</taxon>
        <taxon>Pseudomonadati</taxon>
        <taxon>Pseudomonadota</taxon>
        <taxon>Gammaproteobacteria</taxon>
        <taxon>Pseudomonadales</taxon>
        <taxon>Pseudomonadaceae</taxon>
        <taxon>Ectopseudomonas</taxon>
    </lineage>
</organism>
<name>A0A653BCX8_ECTOL</name>
<evidence type="ECO:0000256" key="1">
    <source>
        <dbReference type="SAM" id="MobiDB-lite"/>
    </source>
</evidence>